<comment type="caution">
    <text evidence="2">The sequence shown here is derived from an EMBL/GenBank/DDBJ whole genome shotgun (WGS) entry which is preliminary data.</text>
</comment>
<keyword evidence="3" id="KW-1185">Reference proteome</keyword>
<keyword evidence="1" id="KW-0472">Membrane</keyword>
<dbReference type="Proteomes" id="UP001301958">
    <property type="component" value="Unassembled WGS sequence"/>
</dbReference>
<proteinExistence type="predicted"/>
<reference evidence="2" key="2">
    <citation type="submission" date="2023-05" db="EMBL/GenBank/DDBJ databases">
        <authorList>
            <consortium name="Lawrence Berkeley National Laboratory"/>
            <person name="Steindorff A."/>
            <person name="Hensen N."/>
            <person name="Bonometti L."/>
            <person name="Westerberg I."/>
            <person name="Brannstrom I.O."/>
            <person name="Guillou S."/>
            <person name="Cros-Aarteil S."/>
            <person name="Calhoun S."/>
            <person name="Haridas S."/>
            <person name="Kuo A."/>
            <person name="Mondo S."/>
            <person name="Pangilinan J."/>
            <person name="Riley R."/>
            <person name="Labutti K."/>
            <person name="Andreopoulos B."/>
            <person name="Lipzen A."/>
            <person name="Chen C."/>
            <person name="Yanf M."/>
            <person name="Daum C."/>
            <person name="Ng V."/>
            <person name="Clum A."/>
            <person name="Ohm R."/>
            <person name="Martin F."/>
            <person name="Silar P."/>
            <person name="Natvig D."/>
            <person name="Lalanne C."/>
            <person name="Gautier V."/>
            <person name="Ament-Velasquez S.L."/>
            <person name="Kruys A."/>
            <person name="Hutchinson M.I."/>
            <person name="Powell A.J."/>
            <person name="Barry K."/>
            <person name="Miller A.N."/>
            <person name="Grigoriev I.V."/>
            <person name="Debuchy R."/>
            <person name="Gladieux P."/>
            <person name="Thoren M.H."/>
            <person name="Johannesson H."/>
        </authorList>
    </citation>
    <scope>NUCLEOTIDE SEQUENCE</scope>
    <source>
        <strain evidence="2">CBS 990.96</strain>
    </source>
</reference>
<protein>
    <submittedName>
        <fullName evidence="2">Uncharacterized protein</fullName>
    </submittedName>
</protein>
<organism evidence="2 3">
    <name type="scientific">Podospora fimiseda</name>
    <dbReference type="NCBI Taxonomy" id="252190"/>
    <lineage>
        <taxon>Eukaryota</taxon>
        <taxon>Fungi</taxon>
        <taxon>Dikarya</taxon>
        <taxon>Ascomycota</taxon>
        <taxon>Pezizomycotina</taxon>
        <taxon>Sordariomycetes</taxon>
        <taxon>Sordariomycetidae</taxon>
        <taxon>Sordariales</taxon>
        <taxon>Podosporaceae</taxon>
        <taxon>Podospora</taxon>
    </lineage>
</organism>
<sequence>MPIELGIQEPIYHDVASLRVRTLLAAAAVVVVIVILVTVDDIAEMRLKGIEDGLHANFVLHLGGDVNGLGEHNSSRDILFVLDDTGSGVV</sequence>
<accession>A0AAN6YMS1</accession>
<dbReference type="EMBL" id="MU865528">
    <property type="protein sequence ID" value="KAK4221636.1"/>
    <property type="molecule type" value="Genomic_DNA"/>
</dbReference>
<name>A0AAN6YMS1_9PEZI</name>
<keyword evidence="1" id="KW-1133">Transmembrane helix</keyword>
<evidence type="ECO:0000256" key="1">
    <source>
        <dbReference type="SAM" id="Phobius"/>
    </source>
</evidence>
<evidence type="ECO:0000313" key="3">
    <source>
        <dbReference type="Proteomes" id="UP001301958"/>
    </source>
</evidence>
<reference evidence="2" key="1">
    <citation type="journal article" date="2023" name="Mol. Phylogenet. Evol.">
        <title>Genome-scale phylogeny and comparative genomics of the fungal order Sordariales.</title>
        <authorList>
            <person name="Hensen N."/>
            <person name="Bonometti L."/>
            <person name="Westerberg I."/>
            <person name="Brannstrom I.O."/>
            <person name="Guillou S."/>
            <person name="Cros-Aarteil S."/>
            <person name="Calhoun S."/>
            <person name="Haridas S."/>
            <person name="Kuo A."/>
            <person name="Mondo S."/>
            <person name="Pangilinan J."/>
            <person name="Riley R."/>
            <person name="LaButti K."/>
            <person name="Andreopoulos B."/>
            <person name="Lipzen A."/>
            <person name="Chen C."/>
            <person name="Yan M."/>
            <person name="Daum C."/>
            <person name="Ng V."/>
            <person name="Clum A."/>
            <person name="Steindorff A."/>
            <person name="Ohm R.A."/>
            <person name="Martin F."/>
            <person name="Silar P."/>
            <person name="Natvig D.O."/>
            <person name="Lalanne C."/>
            <person name="Gautier V."/>
            <person name="Ament-Velasquez S.L."/>
            <person name="Kruys A."/>
            <person name="Hutchinson M.I."/>
            <person name="Powell A.J."/>
            <person name="Barry K."/>
            <person name="Miller A.N."/>
            <person name="Grigoriev I.V."/>
            <person name="Debuchy R."/>
            <person name="Gladieux P."/>
            <person name="Hiltunen Thoren M."/>
            <person name="Johannesson H."/>
        </authorList>
    </citation>
    <scope>NUCLEOTIDE SEQUENCE</scope>
    <source>
        <strain evidence="2">CBS 990.96</strain>
    </source>
</reference>
<feature type="transmembrane region" description="Helical" evidence="1">
    <location>
        <begin position="20"/>
        <end position="39"/>
    </location>
</feature>
<evidence type="ECO:0000313" key="2">
    <source>
        <dbReference type="EMBL" id="KAK4221636.1"/>
    </source>
</evidence>
<dbReference type="AlphaFoldDB" id="A0AAN6YMS1"/>
<gene>
    <name evidence="2" type="ORF">QBC38DRAFT_461264</name>
</gene>
<keyword evidence="1" id="KW-0812">Transmembrane</keyword>